<keyword evidence="1" id="KW-1133">Transmembrane helix</keyword>
<feature type="transmembrane region" description="Helical" evidence="1">
    <location>
        <begin position="145"/>
        <end position="169"/>
    </location>
</feature>
<dbReference type="Proteomes" id="UP000597762">
    <property type="component" value="Unassembled WGS sequence"/>
</dbReference>
<comment type="caution">
    <text evidence="2">The sequence shown here is derived from an EMBL/GenBank/DDBJ whole genome shotgun (WGS) entry which is preliminary data.</text>
</comment>
<evidence type="ECO:0000313" key="2">
    <source>
        <dbReference type="EMBL" id="CAE1285907.1"/>
    </source>
</evidence>
<dbReference type="EMBL" id="CAHIKZ030002368">
    <property type="protein sequence ID" value="CAE1285907.1"/>
    <property type="molecule type" value="Genomic_DNA"/>
</dbReference>
<evidence type="ECO:0000256" key="1">
    <source>
        <dbReference type="SAM" id="Phobius"/>
    </source>
</evidence>
<keyword evidence="3" id="KW-1185">Reference proteome</keyword>
<feature type="transmembrane region" description="Helical" evidence="1">
    <location>
        <begin position="9"/>
        <end position="29"/>
    </location>
</feature>
<keyword evidence="1" id="KW-0472">Membrane</keyword>
<proteinExistence type="predicted"/>
<reference evidence="2" key="1">
    <citation type="submission" date="2021-01" db="EMBL/GenBank/DDBJ databases">
        <authorList>
            <person name="Li R."/>
            <person name="Bekaert M."/>
        </authorList>
    </citation>
    <scope>NUCLEOTIDE SEQUENCE</scope>
    <source>
        <strain evidence="2">Farmed</strain>
    </source>
</reference>
<feature type="transmembrane region" description="Helical" evidence="1">
    <location>
        <begin position="88"/>
        <end position="107"/>
    </location>
</feature>
<gene>
    <name evidence="2" type="ORF">SPHA_45719</name>
</gene>
<keyword evidence="1" id="KW-0812">Transmembrane</keyword>
<organism evidence="2 3">
    <name type="scientific">Acanthosepion pharaonis</name>
    <name type="common">Pharaoh cuttlefish</name>
    <name type="synonym">Sepia pharaonis</name>
    <dbReference type="NCBI Taxonomy" id="158019"/>
    <lineage>
        <taxon>Eukaryota</taxon>
        <taxon>Metazoa</taxon>
        <taxon>Spiralia</taxon>
        <taxon>Lophotrochozoa</taxon>
        <taxon>Mollusca</taxon>
        <taxon>Cephalopoda</taxon>
        <taxon>Coleoidea</taxon>
        <taxon>Decapodiformes</taxon>
        <taxon>Sepiida</taxon>
        <taxon>Sepiina</taxon>
        <taxon>Sepiidae</taxon>
        <taxon>Acanthosepion</taxon>
    </lineage>
</organism>
<feature type="transmembrane region" description="Helical" evidence="1">
    <location>
        <begin position="119"/>
        <end position="139"/>
    </location>
</feature>
<feature type="transmembrane region" description="Helical" evidence="1">
    <location>
        <begin position="62"/>
        <end position="82"/>
    </location>
</feature>
<accession>A0A812D300</accession>
<name>A0A812D300_ACAPH</name>
<protein>
    <submittedName>
        <fullName evidence="2">Uncharacterized protein</fullName>
    </submittedName>
</protein>
<evidence type="ECO:0000313" key="3">
    <source>
        <dbReference type="Proteomes" id="UP000597762"/>
    </source>
</evidence>
<dbReference type="AlphaFoldDB" id="A0A812D300"/>
<sequence length="274" mass="30487">MKCDLKQQLLLTWTKFFLSVLNTICFSLSVRSSLFSLAFSHLCLLSICFSIYPFFAQIATLISPLFTSIAILISPHIAFVIATIISPLFTIIATLISLLFTSIAILISPQIASSITTPALLTLPPLPSPHGLLLFFHCYHPMSPLFTSIAILICPHIAFITVTPSLLILPPLPLPHLLLLCLHCHHPIFLFFNSCCVPSLCTHHHSYLPSHCLYYHHLCSLHLATITITPCLLTLPPSLPPDLLSFCLHHHHCIFLFVSNHYHLLSFATIPTTS</sequence>